<dbReference type="GO" id="GO:0005385">
    <property type="term" value="F:zinc ion transmembrane transporter activity"/>
    <property type="evidence" value="ECO:0007669"/>
    <property type="project" value="TreeGrafter"/>
</dbReference>
<evidence type="ECO:0000256" key="6">
    <source>
        <dbReference type="SAM" id="MobiDB-lite"/>
    </source>
</evidence>
<comment type="similarity">
    <text evidence="2">Belongs to the ZIP transporter (TC 2.A.5) family.</text>
</comment>
<dbReference type="OrthoDB" id="200954at2759"/>
<comment type="caution">
    <text evidence="7">The sequence shown here is derived from an EMBL/GenBank/DDBJ whole genome shotgun (WGS) entry which is preliminary data.</text>
</comment>
<accession>A0A8T0DC85</accession>
<evidence type="ECO:0000256" key="2">
    <source>
        <dbReference type="ARBA" id="ARBA00006939"/>
    </source>
</evidence>
<dbReference type="GO" id="GO:0030003">
    <property type="term" value="P:intracellular monoatomic cation homeostasis"/>
    <property type="evidence" value="ECO:0007669"/>
    <property type="project" value="TreeGrafter"/>
</dbReference>
<comment type="subcellular location">
    <subcellularLocation>
        <location evidence="1">Membrane</location>
        <topology evidence="1">Multi-pass membrane protein</topology>
    </subcellularLocation>
</comment>
<evidence type="ECO:0000256" key="4">
    <source>
        <dbReference type="ARBA" id="ARBA00022989"/>
    </source>
</evidence>
<dbReference type="Proteomes" id="UP000699462">
    <property type="component" value="Unassembled WGS sequence"/>
</dbReference>
<dbReference type="GO" id="GO:0140410">
    <property type="term" value="F:monoatomic cation:bicarbonate symporter activity"/>
    <property type="evidence" value="ECO:0007669"/>
    <property type="project" value="TreeGrafter"/>
</dbReference>
<evidence type="ECO:0000256" key="5">
    <source>
        <dbReference type="ARBA" id="ARBA00023136"/>
    </source>
</evidence>
<evidence type="ECO:0000313" key="7">
    <source>
        <dbReference type="EMBL" id="KAF8564337.1"/>
    </source>
</evidence>
<feature type="compositionally biased region" description="Basic and acidic residues" evidence="6">
    <location>
        <begin position="1"/>
        <end position="23"/>
    </location>
</feature>
<keyword evidence="8" id="KW-1185">Reference proteome</keyword>
<protein>
    <submittedName>
        <fullName evidence="7">Uncharacterized protein</fullName>
    </submittedName>
</protein>
<keyword evidence="5" id="KW-0472">Membrane</keyword>
<dbReference type="EMBL" id="JTDF01008969">
    <property type="protein sequence ID" value="KAF8564337.1"/>
    <property type="molecule type" value="Genomic_DNA"/>
</dbReference>
<feature type="region of interest" description="Disordered" evidence="6">
    <location>
        <begin position="1"/>
        <end position="25"/>
    </location>
</feature>
<dbReference type="PANTHER" id="PTHR12191">
    <property type="entry name" value="SOLUTE CARRIER FAMILY 39"/>
    <property type="match status" value="1"/>
</dbReference>
<evidence type="ECO:0000313" key="8">
    <source>
        <dbReference type="Proteomes" id="UP000699462"/>
    </source>
</evidence>
<evidence type="ECO:0000256" key="3">
    <source>
        <dbReference type="ARBA" id="ARBA00022692"/>
    </source>
</evidence>
<dbReference type="AlphaFoldDB" id="A0A8T0DC85"/>
<dbReference type="InterPro" id="IPR050799">
    <property type="entry name" value="ZIP_Transporter"/>
</dbReference>
<dbReference type="PANTHER" id="PTHR12191:SF37">
    <property type="entry name" value="ZINC TRANSPORTER FOI"/>
    <property type="match status" value="1"/>
</dbReference>
<organism evidence="7 8">
    <name type="scientific">Paragonimus westermani</name>
    <dbReference type="NCBI Taxonomy" id="34504"/>
    <lineage>
        <taxon>Eukaryota</taxon>
        <taxon>Metazoa</taxon>
        <taxon>Spiralia</taxon>
        <taxon>Lophotrochozoa</taxon>
        <taxon>Platyhelminthes</taxon>
        <taxon>Trematoda</taxon>
        <taxon>Digenea</taxon>
        <taxon>Plagiorchiida</taxon>
        <taxon>Troglotremata</taxon>
        <taxon>Troglotrematidae</taxon>
        <taxon>Paragonimus</taxon>
    </lineage>
</organism>
<evidence type="ECO:0000256" key="1">
    <source>
        <dbReference type="ARBA" id="ARBA00004141"/>
    </source>
</evidence>
<reference evidence="7 8" key="1">
    <citation type="submission" date="2019-07" db="EMBL/GenBank/DDBJ databases">
        <title>Annotation for the trematode Paragonimus westermani.</title>
        <authorList>
            <person name="Choi Y.-J."/>
        </authorList>
    </citation>
    <scope>NUCLEOTIDE SEQUENCE [LARGE SCALE GENOMIC DNA]</scope>
    <source>
        <strain evidence="7">180907_Pwestermani</strain>
    </source>
</reference>
<gene>
    <name evidence="7" type="ORF">P879_07877</name>
</gene>
<dbReference type="Pfam" id="PF02535">
    <property type="entry name" value="Zip"/>
    <property type="match status" value="1"/>
</dbReference>
<keyword evidence="3" id="KW-0812">Transmembrane</keyword>
<dbReference type="InterPro" id="IPR003689">
    <property type="entry name" value="ZIP"/>
</dbReference>
<name>A0A8T0DC85_9TREM</name>
<proteinExistence type="inferred from homology"/>
<sequence>DKKTRNQEHSEDKKEHGHGHSHEVPGSVASVAWMVILGDGLHNFTDGMAIGKF</sequence>
<keyword evidence="4" id="KW-1133">Transmembrane helix</keyword>
<dbReference type="GO" id="GO:0071578">
    <property type="term" value="P:zinc ion import across plasma membrane"/>
    <property type="evidence" value="ECO:0007669"/>
    <property type="project" value="TreeGrafter"/>
</dbReference>
<feature type="non-terminal residue" evidence="7">
    <location>
        <position position="1"/>
    </location>
</feature>
<dbReference type="GO" id="GO:0005886">
    <property type="term" value="C:plasma membrane"/>
    <property type="evidence" value="ECO:0007669"/>
    <property type="project" value="TreeGrafter"/>
</dbReference>